<feature type="signal peptide" evidence="1">
    <location>
        <begin position="1"/>
        <end position="27"/>
    </location>
</feature>
<evidence type="ECO:0000256" key="1">
    <source>
        <dbReference type="SAM" id="SignalP"/>
    </source>
</evidence>
<keyword evidence="1" id="KW-0732">Signal</keyword>
<comment type="caution">
    <text evidence="2">The sequence shown here is derived from an EMBL/GenBank/DDBJ whole genome shotgun (WGS) entry which is preliminary data.</text>
</comment>
<name>A0A9D2AWQ7_9FIRM</name>
<organism evidence="2 3">
    <name type="scientific">Candidatus Lachnoclostridium stercoripullorum</name>
    <dbReference type="NCBI Taxonomy" id="2838635"/>
    <lineage>
        <taxon>Bacteria</taxon>
        <taxon>Bacillati</taxon>
        <taxon>Bacillota</taxon>
        <taxon>Clostridia</taxon>
        <taxon>Lachnospirales</taxon>
        <taxon>Lachnospiraceae</taxon>
    </lineage>
</organism>
<evidence type="ECO:0000313" key="3">
    <source>
        <dbReference type="Proteomes" id="UP000886780"/>
    </source>
</evidence>
<feature type="chain" id="PRO_5039687374" evidence="1">
    <location>
        <begin position="28"/>
        <end position="926"/>
    </location>
</feature>
<accession>A0A9D2AWQ7</accession>
<gene>
    <name evidence="2" type="ORF">IAA28_03935</name>
</gene>
<evidence type="ECO:0000313" key="2">
    <source>
        <dbReference type="EMBL" id="HIX51939.1"/>
    </source>
</evidence>
<dbReference type="AlphaFoldDB" id="A0A9D2AWQ7"/>
<protein>
    <submittedName>
        <fullName evidence="2">Uncharacterized protein</fullName>
    </submittedName>
</protein>
<reference evidence="2" key="1">
    <citation type="journal article" date="2021" name="PeerJ">
        <title>Extensive microbial diversity within the chicken gut microbiome revealed by metagenomics and culture.</title>
        <authorList>
            <person name="Gilroy R."/>
            <person name="Ravi A."/>
            <person name="Getino M."/>
            <person name="Pursley I."/>
            <person name="Horton D.L."/>
            <person name="Alikhan N.F."/>
            <person name="Baker D."/>
            <person name="Gharbi K."/>
            <person name="Hall N."/>
            <person name="Watson M."/>
            <person name="Adriaenssens E.M."/>
            <person name="Foster-Nyarko E."/>
            <person name="Jarju S."/>
            <person name="Secka A."/>
            <person name="Antonio M."/>
            <person name="Oren A."/>
            <person name="Chaudhuri R.R."/>
            <person name="La Ragione R."/>
            <person name="Hildebrand F."/>
            <person name="Pallen M.J."/>
        </authorList>
    </citation>
    <scope>NUCLEOTIDE SEQUENCE</scope>
    <source>
        <strain evidence="2">ChiGjej4B4-12881</strain>
    </source>
</reference>
<proteinExistence type="predicted"/>
<dbReference type="EMBL" id="DXEU01000067">
    <property type="protein sequence ID" value="HIX51939.1"/>
    <property type="molecule type" value="Genomic_DNA"/>
</dbReference>
<sequence length="926" mass="103497">MKKKRGAAVLLSLCLLIGLFAPARAMAQGEFSPVVLSLSSNLSSADRLEGYYRDQVFYVDVDDACGLAGMTIWSQSEKLVEISEGADEDDALRRMSIQVEKDTLTEYFYSGEQTVPMPAEVIGEEVCVSLFHFLTYMGVGYELDPEGDPQLTVVKWFDMLDLLHEYAASDRGNYFRWSEIDFNFGDVELNLTYQGVLALIGEESDPFQMIFHADDIYREDLEEDLLTVVANEGAEYLESETNPLKFADTVLSKSSSWYSFLQKSYKLDENGAFDKILKRLSSGKFFVSAASGMGGQVTGILDYAMQCGNMTDAQRNLLQETILKSGRSTDMVREEEFWEILVEAAEGVSTRVEDEIGRREERLVDTVFSTAYDAYEKYAAGGTVFQGNVAMLVWNTVTGLFKISPAADQAREVHNAYNCSMIQQMGMEMVTDRLTDLYEHDFYHRDPERQAEAMRDLRYAVILQLKATLSAREAMVKSGAFQGIEGTYREKCRETAALLRRAENASLAGPKDSSACDLDLSWMEEYTSDGGDLYQLALENLEERESFSYIRRGRMSGDFSGFQELEFAESAEMTGYGTDKASGGGRYQQTGGSGAVDYTFTYAWPRLEKQYQDPYPGQETEERELVNFSLPFYSAVVRTEQGEDGTTVYTADYSRKILSDVNLGLLNCVLPDGYRIYWAPDGQEAAEGVERAVVTAVMDENYQFDSITVEYALYGGVQDVGRLEGVTEFVFDDKGAEAVELGEQREVAGTWLQQGEANPILLILGEEGSLTYYPTVTEENIYHSSFQVENDTLRLEMVNLDGSGVTSVPFAMEADPADERRMSIAVDRELAGSTQLLYGMDGILEGTYLRLQFTEGQLAELGRSQLMVPEQAQITWEQGEPYFWDGGACWLVPVRGYENGAFVAGADFNGETLEMCRSIYVYSGGQ</sequence>
<dbReference type="Proteomes" id="UP000886780">
    <property type="component" value="Unassembled WGS sequence"/>
</dbReference>
<reference evidence="2" key="2">
    <citation type="submission" date="2021-04" db="EMBL/GenBank/DDBJ databases">
        <authorList>
            <person name="Gilroy R."/>
        </authorList>
    </citation>
    <scope>NUCLEOTIDE SEQUENCE</scope>
    <source>
        <strain evidence="2">ChiGjej4B4-12881</strain>
    </source>
</reference>